<dbReference type="AlphaFoldDB" id="A0A7S2W963"/>
<accession>A0A7S2W963</accession>
<proteinExistence type="predicted"/>
<gene>
    <name evidence="2" type="ORF">EANT1437_LOCUS7862</name>
</gene>
<organism evidence="2">
    <name type="scientific">Eucampia antarctica</name>
    <dbReference type="NCBI Taxonomy" id="49252"/>
    <lineage>
        <taxon>Eukaryota</taxon>
        <taxon>Sar</taxon>
        <taxon>Stramenopiles</taxon>
        <taxon>Ochrophyta</taxon>
        <taxon>Bacillariophyta</taxon>
        <taxon>Mediophyceae</taxon>
        <taxon>Biddulphiophycidae</taxon>
        <taxon>Hemiaulales</taxon>
        <taxon>Hemiaulaceae</taxon>
        <taxon>Eucampia</taxon>
    </lineage>
</organism>
<feature type="region of interest" description="Disordered" evidence="1">
    <location>
        <begin position="67"/>
        <end position="132"/>
    </location>
</feature>
<feature type="compositionally biased region" description="Polar residues" evidence="1">
    <location>
        <begin position="82"/>
        <end position="92"/>
    </location>
</feature>
<reference evidence="2" key="1">
    <citation type="submission" date="2021-01" db="EMBL/GenBank/DDBJ databases">
        <authorList>
            <person name="Corre E."/>
            <person name="Pelletier E."/>
            <person name="Niang G."/>
            <person name="Scheremetjew M."/>
            <person name="Finn R."/>
            <person name="Kale V."/>
            <person name="Holt S."/>
            <person name="Cochrane G."/>
            <person name="Meng A."/>
            <person name="Brown T."/>
            <person name="Cohen L."/>
        </authorList>
    </citation>
    <scope>NUCLEOTIDE SEQUENCE</scope>
    <source>
        <strain evidence="2">CCMP1452</strain>
    </source>
</reference>
<sequence>MTTKIYNPPTADITDAIIVAVDEYQRTEPTFTPSSKEIQTMIETENPTWKINDRKLSRLFKKEWKSRSSDMNTVKSEDGDSVISSESATTRGTRALKSIGNSMRKLSVHKNQDDHKSAPKSVSRRVSSLLRRKSKDPSNLNIVVNTHDDDTVNLLPKILSANAEEETDFFASPINQDQPTVDLSTEETEVWEEIPSEVEKVTEVASEVEAQTIQEPQAKVKPIFIKPKEEEKVVMTYVDDNDGQKEEDCICNAATCAIL</sequence>
<name>A0A7S2W963_9STRA</name>
<protein>
    <submittedName>
        <fullName evidence="2">Uncharacterized protein</fullName>
    </submittedName>
</protein>
<evidence type="ECO:0000313" key="2">
    <source>
        <dbReference type="EMBL" id="CAD9674487.1"/>
    </source>
</evidence>
<feature type="compositionally biased region" description="Low complexity" evidence="1">
    <location>
        <begin position="120"/>
        <end position="129"/>
    </location>
</feature>
<dbReference type="EMBL" id="HBHI01015382">
    <property type="protein sequence ID" value="CAD9674487.1"/>
    <property type="molecule type" value="Transcribed_RNA"/>
</dbReference>
<evidence type="ECO:0000256" key="1">
    <source>
        <dbReference type="SAM" id="MobiDB-lite"/>
    </source>
</evidence>